<dbReference type="InterPro" id="IPR036719">
    <property type="entry name" value="Neuro-gated_channel_TM_sf"/>
</dbReference>
<evidence type="ECO:0000256" key="7">
    <source>
        <dbReference type="ARBA" id="ARBA00022989"/>
    </source>
</evidence>
<feature type="transmembrane region" description="Helical" evidence="11">
    <location>
        <begin position="219"/>
        <end position="241"/>
    </location>
</feature>
<dbReference type="InterPro" id="IPR006201">
    <property type="entry name" value="Neur_channel"/>
</dbReference>
<keyword evidence="4" id="KW-1003">Cell membrane</keyword>
<feature type="domain" description="Neurotransmitter-gated ion-channel transmembrane" evidence="13">
    <location>
        <begin position="224"/>
        <end position="317"/>
    </location>
</feature>
<keyword evidence="9 11" id="KW-0472">Membrane</keyword>
<dbReference type="Gene3D" id="2.70.170.10">
    <property type="entry name" value="Neurotransmitter-gated ion-channel ligand-binding domain"/>
    <property type="match status" value="1"/>
</dbReference>
<protein>
    <submittedName>
        <fullName evidence="15">Glycine receptor subunit alpha-1-like</fullName>
    </submittedName>
</protein>
<dbReference type="InterPro" id="IPR006202">
    <property type="entry name" value="Neur_chan_lig-bd"/>
</dbReference>
<dbReference type="Pfam" id="PF02931">
    <property type="entry name" value="Neur_chan_LBD"/>
    <property type="match status" value="1"/>
</dbReference>
<dbReference type="SUPFAM" id="SSF90112">
    <property type="entry name" value="Neurotransmitter-gated ion-channel transmembrane pore"/>
    <property type="match status" value="1"/>
</dbReference>
<dbReference type="RefSeq" id="XP_013401388.1">
    <property type="nucleotide sequence ID" value="XM_013545934.1"/>
</dbReference>
<proteinExistence type="predicted"/>
<evidence type="ECO:0000313" key="15">
    <source>
        <dbReference type="RefSeq" id="XP_013401388.1"/>
    </source>
</evidence>
<keyword evidence="8" id="KW-0406">Ion transport</keyword>
<dbReference type="PRINTS" id="PR00252">
    <property type="entry name" value="NRIONCHANNEL"/>
</dbReference>
<evidence type="ECO:0000256" key="2">
    <source>
        <dbReference type="ARBA" id="ARBA00004236"/>
    </source>
</evidence>
<dbReference type="AlphaFoldDB" id="A0A1S3ITH6"/>
<evidence type="ECO:0000256" key="5">
    <source>
        <dbReference type="ARBA" id="ARBA00022692"/>
    </source>
</evidence>
<comment type="subcellular location">
    <subcellularLocation>
        <location evidence="2">Cell membrane</location>
    </subcellularLocation>
    <subcellularLocation>
        <location evidence="1">Membrane</location>
        <topology evidence="1">Multi-pass membrane protein</topology>
    </subcellularLocation>
</comment>
<evidence type="ECO:0000256" key="4">
    <source>
        <dbReference type="ARBA" id="ARBA00022475"/>
    </source>
</evidence>
<evidence type="ECO:0000313" key="14">
    <source>
        <dbReference type="Proteomes" id="UP000085678"/>
    </source>
</evidence>
<dbReference type="NCBIfam" id="TIGR00860">
    <property type="entry name" value="LIC"/>
    <property type="match status" value="1"/>
</dbReference>
<dbReference type="Proteomes" id="UP000085678">
    <property type="component" value="Unplaced"/>
</dbReference>
<evidence type="ECO:0000256" key="3">
    <source>
        <dbReference type="ARBA" id="ARBA00022448"/>
    </source>
</evidence>
<keyword evidence="3" id="KW-0813">Transport</keyword>
<dbReference type="PANTHER" id="PTHR18945">
    <property type="entry name" value="NEUROTRANSMITTER GATED ION CHANNEL"/>
    <property type="match status" value="1"/>
</dbReference>
<evidence type="ECO:0000256" key="1">
    <source>
        <dbReference type="ARBA" id="ARBA00004141"/>
    </source>
</evidence>
<dbReference type="InParanoid" id="A0A1S3ITH6"/>
<feature type="transmembrane region" description="Helical" evidence="11">
    <location>
        <begin position="282"/>
        <end position="305"/>
    </location>
</feature>
<dbReference type="CDD" id="cd19049">
    <property type="entry name" value="LGIC_TM_anion"/>
    <property type="match status" value="1"/>
</dbReference>
<feature type="domain" description="Neurotransmitter-gated ion-channel ligand-binding" evidence="12">
    <location>
        <begin position="49"/>
        <end position="219"/>
    </location>
</feature>
<dbReference type="PRINTS" id="PR00253">
    <property type="entry name" value="GABAARECEPTR"/>
</dbReference>
<sequence>MEKKDVPCHITATATLTLSTVYEDTRIVLLRDTVRVRHMQPHTHAKIASYVDDFSVDLILRQYWNDPRLAFKTFNLNRTTAFTLSDKILKDIWVPDLFFANEKHAWRHDITTPNVLVRISPSGDVLYSQRIKLKLACLYDFLKFPMDNQTCKIEMRSYAYTTDELNFIWSTDPIQRPHDLYLPEFTLKRGSSKYCKSKTVTGEYTCIYAEFGLIRDIQFYILDIYIPTIVVVLISFINFWIDPRATPARVSIGVITVLTISTQGVNMQHRLPRVSYIKAVDVWLTTCLIFVVTSMLEYAVANMLLQRTARQKEKAARPEPNSNILKAFQSSACEKNVNGVPTAILGAEIIPLTSKKHHVDMPTLDFTPLESKWNADNLDRASRVIFTSAFAIFNAVYWCAYLLN</sequence>
<dbReference type="InterPro" id="IPR038050">
    <property type="entry name" value="Neuro_actylchol_rec"/>
</dbReference>
<keyword evidence="5 11" id="KW-0812">Transmembrane</keyword>
<dbReference type="GO" id="GO:0005230">
    <property type="term" value="F:extracellular ligand-gated monoatomic ion channel activity"/>
    <property type="evidence" value="ECO:0007669"/>
    <property type="project" value="InterPro"/>
</dbReference>
<dbReference type="Gene3D" id="1.20.58.390">
    <property type="entry name" value="Neurotransmitter-gated ion-channel transmembrane domain"/>
    <property type="match status" value="1"/>
</dbReference>
<evidence type="ECO:0000259" key="13">
    <source>
        <dbReference type="Pfam" id="PF02932"/>
    </source>
</evidence>
<name>A0A1S3ITH6_LINAN</name>
<dbReference type="Pfam" id="PF02932">
    <property type="entry name" value="Neur_chan_memb"/>
    <property type="match status" value="1"/>
</dbReference>
<dbReference type="FunFam" id="2.70.170.10:FF:000065">
    <property type="entry name" value="Glutamate-gated chloride channel, putative"/>
    <property type="match status" value="1"/>
</dbReference>
<dbReference type="SUPFAM" id="SSF63712">
    <property type="entry name" value="Nicotinic receptor ligand binding domain-like"/>
    <property type="match status" value="1"/>
</dbReference>
<evidence type="ECO:0000256" key="6">
    <source>
        <dbReference type="ARBA" id="ARBA00022729"/>
    </source>
</evidence>
<dbReference type="InterPro" id="IPR006028">
    <property type="entry name" value="GABAA/Glycine_rcpt"/>
</dbReference>
<organism evidence="14 15">
    <name type="scientific">Lingula anatina</name>
    <name type="common">Brachiopod</name>
    <name type="synonym">Lingula unguis</name>
    <dbReference type="NCBI Taxonomy" id="7574"/>
    <lineage>
        <taxon>Eukaryota</taxon>
        <taxon>Metazoa</taxon>
        <taxon>Spiralia</taxon>
        <taxon>Lophotrochozoa</taxon>
        <taxon>Brachiopoda</taxon>
        <taxon>Linguliformea</taxon>
        <taxon>Lingulata</taxon>
        <taxon>Lingulida</taxon>
        <taxon>Linguloidea</taxon>
        <taxon>Lingulidae</taxon>
        <taxon>Lingula</taxon>
    </lineage>
</organism>
<dbReference type="KEGG" id="lak:106167211"/>
<keyword evidence="6" id="KW-0732">Signal</keyword>
<keyword evidence="7 11" id="KW-1133">Transmembrane helix</keyword>
<accession>A0A1S3ITH6</accession>
<dbReference type="InterPro" id="IPR006029">
    <property type="entry name" value="Neurotrans-gated_channel_TM"/>
</dbReference>
<gene>
    <name evidence="15" type="primary">LOC106167211</name>
</gene>
<evidence type="ECO:0000256" key="8">
    <source>
        <dbReference type="ARBA" id="ARBA00023065"/>
    </source>
</evidence>
<evidence type="ECO:0000256" key="11">
    <source>
        <dbReference type="SAM" id="Phobius"/>
    </source>
</evidence>
<evidence type="ECO:0000256" key="9">
    <source>
        <dbReference type="ARBA" id="ARBA00023136"/>
    </source>
</evidence>
<evidence type="ECO:0000256" key="10">
    <source>
        <dbReference type="ARBA" id="ARBA00023303"/>
    </source>
</evidence>
<dbReference type="STRING" id="7574.A0A1S3ITH6"/>
<dbReference type="GO" id="GO:0005886">
    <property type="term" value="C:plasma membrane"/>
    <property type="evidence" value="ECO:0007669"/>
    <property type="project" value="UniProtKB-SubCell"/>
</dbReference>
<keyword evidence="14" id="KW-1185">Reference proteome</keyword>
<dbReference type="GeneID" id="106167211"/>
<feature type="transmembrane region" description="Helical" evidence="11">
    <location>
        <begin position="384"/>
        <end position="403"/>
    </location>
</feature>
<evidence type="ECO:0000259" key="12">
    <source>
        <dbReference type="Pfam" id="PF02931"/>
    </source>
</evidence>
<dbReference type="GO" id="GO:0004888">
    <property type="term" value="F:transmembrane signaling receptor activity"/>
    <property type="evidence" value="ECO:0007669"/>
    <property type="project" value="InterPro"/>
</dbReference>
<keyword evidence="10" id="KW-0407">Ion channel</keyword>
<dbReference type="OrthoDB" id="407674at2759"/>
<reference evidence="15" key="1">
    <citation type="submission" date="2025-08" db="UniProtKB">
        <authorList>
            <consortium name="RefSeq"/>
        </authorList>
    </citation>
    <scope>IDENTIFICATION</scope>
    <source>
        <tissue evidence="15">Gonads</tissue>
    </source>
</reference>
<dbReference type="InterPro" id="IPR036734">
    <property type="entry name" value="Neur_chan_lig-bd_sf"/>
</dbReference>